<dbReference type="EMBL" id="JACBYE010000077">
    <property type="protein sequence ID" value="NYS95462.1"/>
    <property type="molecule type" value="Genomic_DNA"/>
</dbReference>
<organism evidence="1 2">
    <name type="scientific">Sanguibacter inulinus</name>
    <dbReference type="NCBI Taxonomy" id="60922"/>
    <lineage>
        <taxon>Bacteria</taxon>
        <taxon>Bacillati</taxon>
        <taxon>Actinomycetota</taxon>
        <taxon>Actinomycetes</taxon>
        <taxon>Micrococcales</taxon>
        <taxon>Sanguibacteraceae</taxon>
        <taxon>Sanguibacter</taxon>
    </lineage>
</organism>
<evidence type="ECO:0000313" key="2">
    <source>
        <dbReference type="Proteomes" id="UP000561011"/>
    </source>
</evidence>
<proteinExistence type="predicted"/>
<dbReference type="AlphaFoldDB" id="A0A853F0X4"/>
<evidence type="ECO:0000313" key="1">
    <source>
        <dbReference type="EMBL" id="NYS95462.1"/>
    </source>
</evidence>
<keyword evidence="2" id="KW-1185">Reference proteome</keyword>
<sequence length="61" mass="6775">MTSDAVTAWVVEGESSAVVTRSSARQFERDTLTEIVDRMEAQHGPVDQNEVDEIAARLVDR</sequence>
<dbReference type="Proteomes" id="UP000561011">
    <property type="component" value="Unassembled WGS sequence"/>
</dbReference>
<gene>
    <name evidence="1" type="ORF">HZZ10_18315</name>
</gene>
<name>A0A853F0X4_9MICO</name>
<protein>
    <submittedName>
        <fullName evidence="1">CopG family transcriptional regulator</fullName>
    </submittedName>
</protein>
<comment type="caution">
    <text evidence="1">The sequence shown here is derived from an EMBL/GenBank/DDBJ whole genome shotgun (WGS) entry which is preliminary data.</text>
</comment>
<dbReference type="RefSeq" id="WP_179914609.1">
    <property type="nucleotide sequence ID" value="NZ_JACBYE010000077.1"/>
</dbReference>
<accession>A0A853F0X4</accession>
<reference evidence="1 2" key="1">
    <citation type="submission" date="2020-07" db="EMBL/GenBank/DDBJ databases">
        <title>MOT database genomes.</title>
        <authorList>
            <person name="Joseph S."/>
            <person name="Aduse-Opoku J."/>
            <person name="Hashim A."/>
            <person name="Wade W."/>
            <person name="Curtis M."/>
        </authorList>
    </citation>
    <scope>NUCLEOTIDE SEQUENCE [LARGE SCALE GENOMIC DNA]</scope>
    <source>
        <strain evidence="1 2">DSM 100099</strain>
    </source>
</reference>